<keyword evidence="3" id="KW-1185">Reference proteome</keyword>
<dbReference type="CTD" id="179594"/>
<protein>
    <submittedName>
        <fullName evidence="2">Neuropeptide-Like Protein</fullName>
    </submittedName>
</protein>
<gene>
    <name evidence="2 4" type="primary">nlp-24</name>
    <name evidence="2" type="ORF">CELE_F35B12.7</name>
    <name evidence="4" type="ORF">F35B12.7</name>
</gene>
<evidence type="ECO:0000313" key="4">
    <source>
        <dbReference type="WormBase" id="F35B12.7"/>
    </source>
</evidence>
<accession>Q20011</accession>
<dbReference type="MINT" id="Q20011"/>
<evidence type="ECO:0000256" key="1">
    <source>
        <dbReference type="SAM" id="SignalP"/>
    </source>
</evidence>
<evidence type="ECO:0000313" key="2">
    <source>
        <dbReference type="EMBL" id="CAA98464.2"/>
    </source>
</evidence>
<dbReference type="PeptideAtlas" id="Q20011"/>
<name>Q20011_CAEEL</name>
<dbReference type="RefSeq" id="NP_505946.2">
    <property type="nucleotide sequence ID" value="NM_073545.6"/>
</dbReference>
<dbReference type="WormBase" id="F35B12.7">
    <property type="protein sequence ID" value="CE37515"/>
    <property type="gene ID" value="WBGene00003762"/>
    <property type="gene designation" value="nlp-24"/>
</dbReference>
<dbReference type="PaxDb" id="6239-F35B12.7.1"/>
<dbReference type="GeneID" id="179594"/>
<dbReference type="InParanoid" id="Q20011"/>
<dbReference type="OMA" id="QWGGGPY"/>
<reference evidence="2 3" key="1">
    <citation type="journal article" date="1998" name="Science">
        <title>Genome sequence of the nematode C. elegans: a platform for investigating biology.</title>
        <authorList>
            <consortium name="The C. elegans sequencing consortium"/>
            <person name="Sulson J.E."/>
            <person name="Waterston R."/>
        </authorList>
    </citation>
    <scope>NUCLEOTIDE SEQUENCE [LARGE SCALE GENOMIC DNA]</scope>
    <source>
        <strain evidence="2 3">Bristol N2</strain>
    </source>
</reference>
<sequence>MNKLLLLFVLVAVIAMASAQWGGGPYGGYGPRGYGGGYGGGRYGGYGGRGPYGGYGGRGPYGYGGRGPYGGGGLVGALLG</sequence>
<dbReference type="AGR" id="WB:WBGene00003762"/>
<dbReference type="KEGG" id="cel:CELE_F35B12.7"/>
<feature type="signal peptide" evidence="1">
    <location>
        <begin position="1"/>
        <end position="19"/>
    </location>
</feature>
<dbReference type="AlphaFoldDB" id="Q20011"/>
<keyword evidence="1" id="KW-0732">Signal</keyword>
<dbReference type="UCSC" id="F35B12.7">
    <property type="organism name" value="c. elegans"/>
</dbReference>
<proteinExistence type="predicted"/>
<organism evidence="2 3">
    <name type="scientific">Caenorhabditis elegans</name>
    <dbReference type="NCBI Taxonomy" id="6239"/>
    <lineage>
        <taxon>Eukaryota</taxon>
        <taxon>Metazoa</taxon>
        <taxon>Ecdysozoa</taxon>
        <taxon>Nematoda</taxon>
        <taxon>Chromadorea</taxon>
        <taxon>Rhabditida</taxon>
        <taxon>Rhabditina</taxon>
        <taxon>Rhabditomorpha</taxon>
        <taxon>Rhabditoidea</taxon>
        <taxon>Rhabditidae</taxon>
        <taxon>Peloderinae</taxon>
        <taxon>Caenorhabditis</taxon>
    </lineage>
</organism>
<dbReference type="PIR" id="T21733">
    <property type="entry name" value="T21733"/>
</dbReference>
<dbReference type="EMBL" id="BX284605">
    <property type="protein sequence ID" value="CAA98464.2"/>
    <property type="molecule type" value="Genomic_DNA"/>
</dbReference>
<dbReference type="Proteomes" id="UP000001940">
    <property type="component" value="Chromosome V"/>
</dbReference>
<dbReference type="STRING" id="6239.F35B12.7.2"/>
<dbReference type="Bgee" id="WBGene00003762">
    <property type="expression patterns" value="Expressed in larva and 3 other cell types or tissues"/>
</dbReference>
<feature type="chain" id="PRO_5004198940" evidence="1">
    <location>
        <begin position="20"/>
        <end position="80"/>
    </location>
</feature>
<dbReference type="IntAct" id="Q20011">
    <property type="interactions" value="1"/>
</dbReference>
<evidence type="ECO:0000313" key="3">
    <source>
        <dbReference type="Proteomes" id="UP000001940"/>
    </source>
</evidence>
<dbReference type="HOGENOM" id="CLU_2796371_0_0_1"/>